<accession>A0A8H6R5X4</accession>
<evidence type="ECO:0000256" key="1">
    <source>
        <dbReference type="ARBA" id="ARBA00022801"/>
    </source>
</evidence>
<gene>
    <name evidence="2" type="ORF">HII31_13423</name>
</gene>
<dbReference type="InterPro" id="IPR029058">
    <property type="entry name" value="AB_hydrolase_fold"/>
</dbReference>
<sequence length="281" mass="30748">MSTYLKHHGKSTEDLTCHPAMLFHSGGFIFGFKDDIGIEQVKLLLEFGFVVVVPNYRLSPTISAVDGPLQDCLDCYEWARTDLAALLLSSAGVEVDAKKITKSSHPPSAILDIAGSKYLDDPVWTSGLLGPSLSSLPDFEQSLLDKIWAEMPPPIEVPAPYHADVIDFSKPRTAWMFNAGARGTHYTSIVPDGDTSLIDPAKLFSGMTSYPPTCFLHGTKDTLVDVGLSKRAYQEMIRAGHEARLMLVDGVDHGFDENAKPGGPEFEKVKAALEFLKKHVE</sequence>
<evidence type="ECO:0000313" key="2">
    <source>
        <dbReference type="EMBL" id="KAF7185148.1"/>
    </source>
</evidence>
<dbReference type="Proteomes" id="UP000660729">
    <property type="component" value="Unassembled WGS sequence"/>
</dbReference>
<name>A0A8H6R5X4_9PEZI</name>
<dbReference type="PANTHER" id="PTHR48081">
    <property type="entry name" value="AB HYDROLASE SUPERFAMILY PROTEIN C4A8.06C"/>
    <property type="match status" value="1"/>
</dbReference>
<dbReference type="AlphaFoldDB" id="A0A8H6R5X4"/>
<dbReference type="GO" id="GO:0016787">
    <property type="term" value="F:hydrolase activity"/>
    <property type="evidence" value="ECO:0007669"/>
    <property type="project" value="UniProtKB-KW"/>
</dbReference>
<dbReference type="Gene3D" id="3.40.50.1820">
    <property type="entry name" value="alpha/beta hydrolase"/>
    <property type="match status" value="1"/>
</dbReference>
<dbReference type="EMBL" id="JABCIY010000342">
    <property type="protein sequence ID" value="KAF7185148.1"/>
    <property type="molecule type" value="Genomic_DNA"/>
</dbReference>
<keyword evidence="3" id="KW-1185">Reference proteome</keyword>
<protein>
    <submittedName>
        <fullName evidence="2">Non-reducing polyketide synthase adrD</fullName>
    </submittedName>
</protein>
<reference evidence="2" key="1">
    <citation type="submission" date="2020-04" db="EMBL/GenBank/DDBJ databases">
        <title>Draft genome resource of the tomato pathogen Pseudocercospora fuligena.</title>
        <authorList>
            <person name="Zaccaron A."/>
        </authorList>
    </citation>
    <scope>NUCLEOTIDE SEQUENCE</scope>
    <source>
        <strain evidence="2">PF001</strain>
    </source>
</reference>
<comment type="caution">
    <text evidence="2">The sequence shown here is derived from an EMBL/GenBank/DDBJ whole genome shotgun (WGS) entry which is preliminary data.</text>
</comment>
<keyword evidence="1" id="KW-0378">Hydrolase</keyword>
<dbReference type="OrthoDB" id="19653at2759"/>
<dbReference type="InterPro" id="IPR050300">
    <property type="entry name" value="GDXG_lipolytic_enzyme"/>
</dbReference>
<proteinExistence type="predicted"/>
<organism evidence="2 3">
    <name type="scientific">Pseudocercospora fuligena</name>
    <dbReference type="NCBI Taxonomy" id="685502"/>
    <lineage>
        <taxon>Eukaryota</taxon>
        <taxon>Fungi</taxon>
        <taxon>Dikarya</taxon>
        <taxon>Ascomycota</taxon>
        <taxon>Pezizomycotina</taxon>
        <taxon>Dothideomycetes</taxon>
        <taxon>Dothideomycetidae</taxon>
        <taxon>Mycosphaerellales</taxon>
        <taxon>Mycosphaerellaceae</taxon>
        <taxon>Pseudocercospora</taxon>
    </lineage>
</organism>
<evidence type="ECO:0000313" key="3">
    <source>
        <dbReference type="Proteomes" id="UP000660729"/>
    </source>
</evidence>
<dbReference type="SUPFAM" id="SSF53474">
    <property type="entry name" value="alpha/beta-Hydrolases"/>
    <property type="match status" value="1"/>
</dbReference>